<dbReference type="InterPro" id="IPR025943">
    <property type="entry name" value="Sigma_54_int_dom_ATP-bd_2"/>
</dbReference>
<dbReference type="SUPFAM" id="SSF52540">
    <property type="entry name" value="P-loop containing nucleoside triphosphate hydrolases"/>
    <property type="match status" value="1"/>
</dbReference>
<dbReference type="GO" id="GO:0006355">
    <property type="term" value="P:regulation of DNA-templated transcription"/>
    <property type="evidence" value="ECO:0007669"/>
    <property type="project" value="InterPro"/>
</dbReference>
<dbReference type="Gene3D" id="1.10.8.60">
    <property type="match status" value="1"/>
</dbReference>
<dbReference type="InterPro" id="IPR002197">
    <property type="entry name" value="HTH_Fis"/>
</dbReference>
<organism evidence="10 11">
    <name type="scientific">Desulforamulus aeronauticus DSM 10349</name>
    <dbReference type="NCBI Taxonomy" id="1121421"/>
    <lineage>
        <taxon>Bacteria</taxon>
        <taxon>Bacillati</taxon>
        <taxon>Bacillota</taxon>
        <taxon>Clostridia</taxon>
        <taxon>Eubacteriales</taxon>
        <taxon>Peptococcaceae</taxon>
        <taxon>Desulforamulus</taxon>
    </lineage>
</organism>
<evidence type="ECO:0000256" key="5">
    <source>
        <dbReference type="ARBA" id="ARBA00023159"/>
    </source>
</evidence>
<dbReference type="InterPro" id="IPR027417">
    <property type="entry name" value="P-loop_NTPase"/>
</dbReference>
<dbReference type="FunFam" id="1.10.8.60:FF:000014">
    <property type="entry name" value="DNA-binding transcriptional regulator NtrC"/>
    <property type="match status" value="1"/>
</dbReference>
<dbReference type="PANTHER" id="PTHR32071:SF57">
    <property type="entry name" value="C4-DICARBOXYLATE TRANSPORT TRANSCRIPTIONAL REGULATORY PROTEIN DCTD"/>
    <property type="match status" value="1"/>
</dbReference>
<dbReference type="EMBL" id="FRAR01000004">
    <property type="protein sequence ID" value="SHJ95609.1"/>
    <property type="molecule type" value="Genomic_DNA"/>
</dbReference>
<dbReference type="OrthoDB" id="1803236at2"/>
<dbReference type="InterPro" id="IPR000014">
    <property type="entry name" value="PAS"/>
</dbReference>
<gene>
    <name evidence="10" type="ORF">SAMN02745123_00154</name>
</gene>
<dbReference type="SMART" id="SM00382">
    <property type="entry name" value="AAA"/>
    <property type="match status" value="1"/>
</dbReference>
<dbReference type="Pfam" id="PF02954">
    <property type="entry name" value="HTH_8"/>
    <property type="match status" value="1"/>
</dbReference>
<dbReference type="PROSITE" id="PS00676">
    <property type="entry name" value="SIGMA54_INTERACT_2"/>
    <property type="match status" value="1"/>
</dbReference>
<dbReference type="PROSITE" id="PS50112">
    <property type="entry name" value="PAS"/>
    <property type="match status" value="1"/>
</dbReference>
<dbReference type="SUPFAM" id="SSF46689">
    <property type="entry name" value="Homeodomain-like"/>
    <property type="match status" value="1"/>
</dbReference>
<dbReference type="InterPro" id="IPR025944">
    <property type="entry name" value="Sigma_54_int_dom_CS"/>
</dbReference>
<keyword evidence="7" id="KW-0175">Coiled coil</keyword>
<dbReference type="InterPro" id="IPR035965">
    <property type="entry name" value="PAS-like_dom_sf"/>
</dbReference>
<evidence type="ECO:0000256" key="2">
    <source>
        <dbReference type="ARBA" id="ARBA00022840"/>
    </source>
</evidence>
<feature type="domain" description="Sigma-54 factor interaction" evidence="8">
    <location>
        <begin position="268"/>
        <end position="498"/>
    </location>
</feature>
<dbReference type="Pfam" id="PF00158">
    <property type="entry name" value="Sigma54_activat"/>
    <property type="match status" value="1"/>
</dbReference>
<dbReference type="STRING" id="1121421.SAMN02745123_00154"/>
<evidence type="ECO:0000313" key="10">
    <source>
        <dbReference type="EMBL" id="SHJ95609.1"/>
    </source>
</evidence>
<dbReference type="Gene3D" id="1.10.10.60">
    <property type="entry name" value="Homeodomain-like"/>
    <property type="match status" value="1"/>
</dbReference>
<evidence type="ECO:0000256" key="7">
    <source>
        <dbReference type="SAM" id="Coils"/>
    </source>
</evidence>
<dbReference type="AlphaFoldDB" id="A0A1M6NIR4"/>
<evidence type="ECO:0000256" key="1">
    <source>
        <dbReference type="ARBA" id="ARBA00022741"/>
    </source>
</evidence>
<dbReference type="PROSITE" id="PS50045">
    <property type="entry name" value="SIGMA54_INTERACT_4"/>
    <property type="match status" value="1"/>
</dbReference>
<dbReference type="Gene3D" id="3.30.450.20">
    <property type="entry name" value="PAS domain"/>
    <property type="match status" value="1"/>
</dbReference>
<dbReference type="InterPro" id="IPR009057">
    <property type="entry name" value="Homeodomain-like_sf"/>
</dbReference>
<evidence type="ECO:0000256" key="3">
    <source>
        <dbReference type="ARBA" id="ARBA00023015"/>
    </source>
</evidence>
<dbReference type="Gene3D" id="3.40.50.300">
    <property type="entry name" value="P-loop containing nucleotide triphosphate hydrolases"/>
    <property type="match status" value="1"/>
</dbReference>
<keyword evidence="11" id="KW-1185">Reference proteome</keyword>
<dbReference type="FunFam" id="3.40.50.300:FF:000006">
    <property type="entry name" value="DNA-binding transcriptional regulator NtrC"/>
    <property type="match status" value="1"/>
</dbReference>
<dbReference type="InterPro" id="IPR003593">
    <property type="entry name" value="AAA+_ATPase"/>
</dbReference>
<dbReference type="GO" id="GO:0005524">
    <property type="term" value="F:ATP binding"/>
    <property type="evidence" value="ECO:0007669"/>
    <property type="project" value="UniProtKB-KW"/>
</dbReference>
<feature type="domain" description="PAS" evidence="9">
    <location>
        <begin position="129"/>
        <end position="172"/>
    </location>
</feature>
<evidence type="ECO:0000313" key="11">
    <source>
        <dbReference type="Proteomes" id="UP000183997"/>
    </source>
</evidence>
<dbReference type="SUPFAM" id="SSF55785">
    <property type="entry name" value="PYP-like sensor domain (PAS domain)"/>
    <property type="match status" value="1"/>
</dbReference>
<dbReference type="GO" id="GO:0043565">
    <property type="term" value="F:sequence-specific DNA binding"/>
    <property type="evidence" value="ECO:0007669"/>
    <property type="project" value="InterPro"/>
</dbReference>
<evidence type="ECO:0000259" key="9">
    <source>
        <dbReference type="PROSITE" id="PS50112"/>
    </source>
</evidence>
<sequence>MRRYHLFHSKACELRSLPVQEVDAATLVKEGQVLLQSGLLGGLLLCVNNHYMVVLASDMSYSLESETLGSLAWRKAIFIPEQLSSEELMTKWLKQPTDVPIITNAAGQFLAMLEPLAVAGAIHDELIKMRAYLDSVLNQVNESVCGIDRLHRVVMWNPKAEELYGVNADSILTHRIEDFFSNLRVSNCMHEKKELKGHYHQPCEGTHVLINSAPVMAGEEVLGGLSVEKDITEVVQLNQELTRASSQVKLLEQEIKKMSGQDDAFRKLIGRSQTIRNLISFGKKVSVTDATILLRGESGTGKELLARAIHQNSHRHLFPFIVVNCGAIPANLFESELFGYEGGAFTGADRKGKPGMFELANGGTLFLDEIGEMPVEMQVKLLRVLQEGTYYRVGGSQPVQVNVRVLAATHRDLETMISRGQFREDLYYRLNVVSLEIPPLRDRREDIPELVHLFLQEFSPKYDKSINKLEPAVMTSFLDYSWPGNVRELKNAVERLVVLTEGETIDEQSLPENLRRNTYISVVTSPVTQGKLMSVAVEAEKQLILKTLQQVRGNRSEAARVLGIPRSTLYYKLRQLGIPAKG</sequence>
<evidence type="ECO:0000256" key="4">
    <source>
        <dbReference type="ARBA" id="ARBA00023125"/>
    </source>
</evidence>
<keyword evidence="4 10" id="KW-0238">DNA-binding</keyword>
<evidence type="ECO:0000256" key="6">
    <source>
        <dbReference type="ARBA" id="ARBA00023163"/>
    </source>
</evidence>
<keyword evidence="3" id="KW-0805">Transcription regulation</keyword>
<dbReference type="PROSITE" id="PS00688">
    <property type="entry name" value="SIGMA54_INTERACT_3"/>
    <property type="match status" value="1"/>
</dbReference>
<keyword evidence="5" id="KW-0010">Activator</keyword>
<dbReference type="PANTHER" id="PTHR32071">
    <property type="entry name" value="TRANSCRIPTIONAL REGULATORY PROTEIN"/>
    <property type="match status" value="1"/>
</dbReference>
<name>A0A1M6NIR4_9FIRM</name>
<dbReference type="Proteomes" id="UP000183997">
    <property type="component" value="Unassembled WGS sequence"/>
</dbReference>
<feature type="coiled-coil region" evidence="7">
    <location>
        <begin position="234"/>
        <end position="261"/>
    </location>
</feature>
<dbReference type="CDD" id="cd00009">
    <property type="entry name" value="AAA"/>
    <property type="match status" value="1"/>
</dbReference>
<dbReference type="InterPro" id="IPR058031">
    <property type="entry name" value="AAA_lid_NorR"/>
</dbReference>
<dbReference type="InterPro" id="IPR002078">
    <property type="entry name" value="Sigma_54_int"/>
</dbReference>
<proteinExistence type="predicted"/>
<dbReference type="RefSeq" id="WP_072910367.1">
    <property type="nucleotide sequence ID" value="NZ_FRAR01000004.1"/>
</dbReference>
<evidence type="ECO:0000259" key="8">
    <source>
        <dbReference type="PROSITE" id="PS50045"/>
    </source>
</evidence>
<protein>
    <submittedName>
        <fullName evidence="10">Transcriptional regulator containing PAS, AAA-type ATPase, and DNA-binding Fis domains</fullName>
    </submittedName>
</protein>
<dbReference type="PROSITE" id="PS00675">
    <property type="entry name" value="SIGMA54_INTERACT_1"/>
    <property type="match status" value="1"/>
</dbReference>
<dbReference type="PRINTS" id="PR01590">
    <property type="entry name" value="HTHFIS"/>
</dbReference>
<reference evidence="11" key="1">
    <citation type="submission" date="2016-11" db="EMBL/GenBank/DDBJ databases">
        <authorList>
            <person name="Varghese N."/>
            <person name="Submissions S."/>
        </authorList>
    </citation>
    <scope>NUCLEOTIDE SEQUENCE [LARGE SCALE GENOMIC DNA]</scope>
    <source>
        <strain evidence="11">DSM 10349</strain>
    </source>
</reference>
<keyword evidence="1" id="KW-0547">Nucleotide-binding</keyword>
<dbReference type="InterPro" id="IPR025662">
    <property type="entry name" value="Sigma_54_int_dom_ATP-bd_1"/>
</dbReference>
<accession>A0A1M6NIR4</accession>
<keyword evidence="6" id="KW-0804">Transcription</keyword>
<dbReference type="Pfam" id="PF25601">
    <property type="entry name" value="AAA_lid_14"/>
    <property type="match status" value="1"/>
</dbReference>
<dbReference type="Pfam" id="PF13426">
    <property type="entry name" value="PAS_9"/>
    <property type="match status" value="1"/>
</dbReference>
<keyword evidence="2" id="KW-0067">ATP-binding</keyword>